<name>A0A6A6J6K0_WESOR</name>
<dbReference type="OrthoDB" id="5521299at2759"/>
<evidence type="ECO:0000256" key="1">
    <source>
        <dbReference type="SAM" id="MobiDB-lite"/>
    </source>
</evidence>
<dbReference type="AlphaFoldDB" id="A0A6A6J6K0"/>
<reference evidence="3" key="1">
    <citation type="journal article" date="2020" name="Stud. Mycol.">
        <title>101 Dothideomycetes genomes: a test case for predicting lifestyles and emergence of pathogens.</title>
        <authorList>
            <person name="Haridas S."/>
            <person name="Albert R."/>
            <person name="Binder M."/>
            <person name="Bloem J."/>
            <person name="Labutti K."/>
            <person name="Salamov A."/>
            <person name="Andreopoulos B."/>
            <person name="Baker S."/>
            <person name="Barry K."/>
            <person name="Bills G."/>
            <person name="Bluhm B."/>
            <person name="Cannon C."/>
            <person name="Castanera R."/>
            <person name="Culley D."/>
            <person name="Daum C."/>
            <person name="Ezra D."/>
            <person name="Gonzalez J."/>
            <person name="Henrissat B."/>
            <person name="Kuo A."/>
            <person name="Liang C."/>
            <person name="Lipzen A."/>
            <person name="Lutzoni F."/>
            <person name="Magnuson J."/>
            <person name="Mondo S."/>
            <person name="Nolan M."/>
            <person name="Ohm R."/>
            <person name="Pangilinan J."/>
            <person name="Park H.-J."/>
            <person name="Ramirez L."/>
            <person name="Alfaro M."/>
            <person name="Sun H."/>
            <person name="Tritt A."/>
            <person name="Yoshinaga Y."/>
            <person name="Zwiers L.-H."/>
            <person name="Turgeon B."/>
            <person name="Goodwin S."/>
            <person name="Spatafora J."/>
            <person name="Crous P."/>
            <person name="Grigoriev I."/>
        </authorList>
    </citation>
    <scope>NUCLEOTIDE SEQUENCE</scope>
    <source>
        <strain evidence="3">CBS 379.55</strain>
    </source>
</reference>
<feature type="region of interest" description="Disordered" evidence="1">
    <location>
        <begin position="370"/>
        <end position="390"/>
    </location>
</feature>
<dbReference type="Pfam" id="PF20263">
    <property type="entry name" value="LYRM2-like"/>
    <property type="match status" value="1"/>
</dbReference>
<dbReference type="InterPro" id="IPR046896">
    <property type="entry name" value="Cup1-like_N"/>
</dbReference>
<organism evidence="3 4">
    <name type="scientific">Westerdykella ornata</name>
    <dbReference type="NCBI Taxonomy" id="318751"/>
    <lineage>
        <taxon>Eukaryota</taxon>
        <taxon>Fungi</taxon>
        <taxon>Dikarya</taxon>
        <taxon>Ascomycota</taxon>
        <taxon>Pezizomycotina</taxon>
        <taxon>Dothideomycetes</taxon>
        <taxon>Pleosporomycetidae</taxon>
        <taxon>Pleosporales</taxon>
        <taxon>Sporormiaceae</taxon>
        <taxon>Westerdykella</taxon>
    </lineage>
</organism>
<protein>
    <recommendedName>
        <fullName evidence="2">LYR motif-containing protein Cup1-like N-terminal domain-containing protein</fullName>
    </recommendedName>
</protein>
<evidence type="ECO:0000313" key="4">
    <source>
        <dbReference type="Proteomes" id="UP000800097"/>
    </source>
</evidence>
<dbReference type="RefSeq" id="XP_033649561.1">
    <property type="nucleotide sequence ID" value="XM_033799313.1"/>
</dbReference>
<dbReference type="CDD" id="cd20273">
    <property type="entry name" value="Complex1_LYR_unchar"/>
    <property type="match status" value="1"/>
</dbReference>
<dbReference type="EMBL" id="ML986528">
    <property type="protein sequence ID" value="KAF2272022.1"/>
    <property type="molecule type" value="Genomic_DNA"/>
</dbReference>
<dbReference type="GeneID" id="54552488"/>
<dbReference type="Proteomes" id="UP000800097">
    <property type="component" value="Unassembled WGS sequence"/>
</dbReference>
<accession>A0A6A6J6K0</accession>
<gene>
    <name evidence="3" type="ORF">EI97DRAFT_437303</name>
</gene>
<evidence type="ECO:0000313" key="3">
    <source>
        <dbReference type="EMBL" id="KAF2272022.1"/>
    </source>
</evidence>
<feature type="domain" description="LYR motif-containing protein Cup1-like N-terminal" evidence="2">
    <location>
        <begin position="16"/>
        <end position="121"/>
    </location>
</feature>
<keyword evidence="4" id="KW-1185">Reference proteome</keyword>
<proteinExistence type="predicted"/>
<sequence>MSKSFPNASQLKSLHLLRALLREASYLPDPTARSYFRRYIVGRFKAYQPTQNATSLAKENRRSGFKRRPITVIESRTADMQKKAEKGLNYLRRANMGERSCLRKVLLHTYGRIGRRRYALLDDLIKPEPPVNSEAQKADPEELAPLQKLYYSDRPVLRLFDSPKKVSDRKVTFSLSAPYSRLQAVITGQVQKGAALHALLRKTKLETDIYNVWERPMPIKRARNNIKRWYKDTMEKLLPPLPNAEWDHLKALATGEARWSGIVPRRTPAIASTQTDDRFVSSQVAIQQAIALDKPTKADKRAELQSSTDSITARTMRRLYAEILSYCCKLEWDDTRSGWVSRWASTVPPVFSCSVDDALFSGVDEKGRQPKLSAARNAGKQVGNTSEANS</sequence>
<evidence type="ECO:0000259" key="2">
    <source>
        <dbReference type="Pfam" id="PF20263"/>
    </source>
</evidence>